<dbReference type="InterPro" id="IPR045232">
    <property type="entry name" value="FAM234"/>
</dbReference>
<gene>
    <name evidence="8" type="ORF">GSONMT00039661001</name>
</gene>
<feature type="region of interest" description="Disordered" evidence="6">
    <location>
        <begin position="1"/>
        <end position="81"/>
    </location>
</feature>
<proteinExistence type="inferred from homology"/>
<accession>A0A060XPU6</accession>
<dbReference type="Pfam" id="PF23727">
    <property type="entry name" value="Beta-prop_FAM234A_B"/>
    <property type="match status" value="2"/>
</dbReference>
<comment type="similarity">
    <text evidence="5">Belongs to the FAM234 family.</text>
</comment>
<name>A0A060XPU6_ONCMY</name>
<feature type="domain" description="FAM234A/B beta-propeller" evidence="7">
    <location>
        <begin position="560"/>
        <end position="639"/>
    </location>
</feature>
<evidence type="ECO:0000256" key="1">
    <source>
        <dbReference type="ARBA" id="ARBA00004167"/>
    </source>
</evidence>
<dbReference type="InterPro" id="IPR028994">
    <property type="entry name" value="Integrin_alpha_N"/>
</dbReference>
<dbReference type="GO" id="GO:0016020">
    <property type="term" value="C:membrane"/>
    <property type="evidence" value="ECO:0007669"/>
    <property type="project" value="UniProtKB-SubCell"/>
</dbReference>
<dbReference type="SUPFAM" id="SSF50998">
    <property type="entry name" value="Quinoprotein alcohol dehydrogenase-like"/>
    <property type="match status" value="1"/>
</dbReference>
<dbReference type="Gene3D" id="2.130.10.10">
    <property type="entry name" value="YVTN repeat-like/Quinoprotein amine dehydrogenase"/>
    <property type="match status" value="1"/>
</dbReference>
<dbReference type="SUPFAM" id="SSF69318">
    <property type="entry name" value="Integrin alpha N-terminal domain"/>
    <property type="match status" value="1"/>
</dbReference>
<evidence type="ECO:0000256" key="4">
    <source>
        <dbReference type="ARBA" id="ARBA00023136"/>
    </source>
</evidence>
<evidence type="ECO:0000259" key="7">
    <source>
        <dbReference type="Pfam" id="PF23727"/>
    </source>
</evidence>
<evidence type="ECO:0000256" key="3">
    <source>
        <dbReference type="ARBA" id="ARBA00022989"/>
    </source>
</evidence>
<dbReference type="PANTHER" id="PTHR21419:SF25">
    <property type="entry name" value="PROTEIN FAM234B"/>
    <property type="match status" value="1"/>
</dbReference>
<dbReference type="Proteomes" id="UP000193380">
    <property type="component" value="Unassembled WGS sequence"/>
</dbReference>
<dbReference type="STRING" id="8022.A0A060XPU6"/>
<comment type="subcellular location">
    <subcellularLocation>
        <location evidence="1">Membrane</location>
        <topology evidence="1">Single-pass membrane protein</topology>
    </subcellularLocation>
</comment>
<evidence type="ECO:0000313" key="9">
    <source>
        <dbReference type="Proteomes" id="UP000193380"/>
    </source>
</evidence>
<dbReference type="PaxDb" id="8022-A0A060XPU6"/>
<evidence type="ECO:0000256" key="5">
    <source>
        <dbReference type="ARBA" id="ARBA00025791"/>
    </source>
</evidence>
<organism evidence="8 9">
    <name type="scientific">Oncorhynchus mykiss</name>
    <name type="common">Rainbow trout</name>
    <name type="synonym">Salmo gairdneri</name>
    <dbReference type="NCBI Taxonomy" id="8022"/>
    <lineage>
        <taxon>Eukaryota</taxon>
        <taxon>Metazoa</taxon>
        <taxon>Chordata</taxon>
        <taxon>Craniata</taxon>
        <taxon>Vertebrata</taxon>
        <taxon>Euteleostomi</taxon>
        <taxon>Actinopterygii</taxon>
        <taxon>Neopterygii</taxon>
        <taxon>Teleostei</taxon>
        <taxon>Protacanthopterygii</taxon>
        <taxon>Salmoniformes</taxon>
        <taxon>Salmonidae</taxon>
        <taxon>Salmoninae</taxon>
        <taxon>Oncorhynchus</taxon>
    </lineage>
</organism>
<feature type="compositionally biased region" description="Acidic residues" evidence="6">
    <location>
        <begin position="29"/>
        <end position="39"/>
    </location>
</feature>
<dbReference type="InterPro" id="IPR015943">
    <property type="entry name" value="WD40/YVTN_repeat-like_dom_sf"/>
</dbReference>
<dbReference type="PANTHER" id="PTHR21419">
    <property type="match status" value="1"/>
</dbReference>
<evidence type="ECO:0000256" key="6">
    <source>
        <dbReference type="SAM" id="MobiDB-lite"/>
    </source>
</evidence>
<dbReference type="InterPro" id="IPR055409">
    <property type="entry name" value="Beta-prop_FAM234A_B"/>
</dbReference>
<evidence type="ECO:0000313" key="8">
    <source>
        <dbReference type="EMBL" id="CDQ81536.1"/>
    </source>
</evidence>
<evidence type="ECO:0000256" key="2">
    <source>
        <dbReference type="ARBA" id="ARBA00022692"/>
    </source>
</evidence>
<reference evidence="8" key="1">
    <citation type="journal article" date="2014" name="Nat. Commun.">
        <title>The rainbow trout genome provides novel insights into evolution after whole-genome duplication in vertebrates.</title>
        <authorList>
            <person name="Berthelot C."/>
            <person name="Brunet F."/>
            <person name="Chalopin D."/>
            <person name="Juanchich A."/>
            <person name="Bernard M."/>
            <person name="Noel B."/>
            <person name="Bento P."/>
            <person name="Da Silva C."/>
            <person name="Labadie K."/>
            <person name="Alberti A."/>
            <person name="Aury J.M."/>
            <person name="Louis A."/>
            <person name="Dehais P."/>
            <person name="Bardou P."/>
            <person name="Montfort J."/>
            <person name="Klopp C."/>
            <person name="Cabau C."/>
            <person name="Gaspin C."/>
            <person name="Thorgaard G.H."/>
            <person name="Boussaha M."/>
            <person name="Quillet E."/>
            <person name="Guyomard R."/>
            <person name="Galiana D."/>
            <person name="Bobe J."/>
            <person name="Volff J.N."/>
            <person name="Genet C."/>
            <person name="Wincker P."/>
            <person name="Jaillon O."/>
            <person name="Roest Crollius H."/>
            <person name="Guiguen Y."/>
        </authorList>
    </citation>
    <scope>NUCLEOTIDE SEQUENCE [LARGE SCALE GENOMIC DNA]</scope>
</reference>
<protein>
    <recommendedName>
        <fullName evidence="7">FAM234A/B beta-propeller domain-containing protein</fullName>
    </recommendedName>
</protein>
<sequence length="663" mass="71816">MAAALSRALKLPGKKGSELGEYDPLTQADSEDESEEDDLVLNYPRNGLGRGNCMGTGTSELRGSRTGRLVGDEDEAEEDDDDQHYNKVNCMRKQLRTQNSDLADWGGYYTVWITMITHYCDYYNSMLAKQQQWFSSSGVTPPPLALWDVDNDSVEDVLIGVTQKSNNTHLSSSAGNNKEYSVVALSAFSGEVLWRRALREPVESIQCGLQDRASGPVCLLIESAHLTAVNGTTGKKLWSVAPGEIQSQAVSLPDLQGDSVPDLLIATLPADQVSDLSLLLLSGLTGAMLGHPVTFNLTTFNVSGKLIGPLFHETQLGAYYILFGLGTVEAVSLGNIYTRATGKTPISPGLRLKEPGWEKRRKTNSSLIHISSGTEQVEFLVPLVAGLCNNHNSLDSISNLNSSRSDWVLVCGKLSSKLSVLREKDAHTEWTLTSSAIHSRPAPGQFNDDGIPDLLIQKSGAPRMRKVQVVDGASGRSLWETEFICPRLDLEGTSIMTSGQSASFSGPVTLSDHQRTSPRQLQCSGWQSEDRKSLLVSPVICGINPNPIAPGAVQAMPVIRKLFMLHPAYPTILLELASTTDTILTAAVSYQEPQKDASYITVSSRPTSGLGPGSRVVKSMSLRAAITAGQIVRLGESSTAGVPVRPGVFEINKFFRRLTFKNH</sequence>
<dbReference type="InterPro" id="IPR011047">
    <property type="entry name" value="Quinoprotein_ADH-like_sf"/>
</dbReference>
<feature type="domain" description="FAM234A/B beta-propeller" evidence="7">
    <location>
        <begin position="144"/>
        <end position="502"/>
    </location>
</feature>
<feature type="compositionally biased region" description="Acidic residues" evidence="6">
    <location>
        <begin position="72"/>
        <end position="81"/>
    </location>
</feature>
<keyword evidence="4" id="KW-0472">Membrane</keyword>
<dbReference type="EMBL" id="FR905780">
    <property type="protein sequence ID" value="CDQ81536.1"/>
    <property type="molecule type" value="Genomic_DNA"/>
</dbReference>
<reference evidence="8" key="2">
    <citation type="submission" date="2014-03" db="EMBL/GenBank/DDBJ databases">
        <authorList>
            <person name="Genoscope - CEA"/>
        </authorList>
    </citation>
    <scope>NUCLEOTIDE SEQUENCE</scope>
</reference>
<keyword evidence="3" id="KW-1133">Transmembrane helix</keyword>
<dbReference type="AlphaFoldDB" id="A0A060XPU6"/>
<keyword evidence="2" id="KW-0812">Transmembrane</keyword>